<dbReference type="Proteomes" id="UP001328107">
    <property type="component" value="Unassembled WGS sequence"/>
</dbReference>
<gene>
    <name evidence="2" type="ORF">PMAYCL1PPCAC_21698</name>
</gene>
<dbReference type="GO" id="GO:0004672">
    <property type="term" value="F:protein kinase activity"/>
    <property type="evidence" value="ECO:0007669"/>
    <property type="project" value="InterPro"/>
</dbReference>
<dbReference type="GO" id="GO:0005524">
    <property type="term" value="F:ATP binding"/>
    <property type="evidence" value="ECO:0007669"/>
    <property type="project" value="InterPro"/>
</dbReference>
<evidence type="ECO:0000313" key="2">
    <source>
        <dbReference type="EMBL" id="GMR51503.1"/>
    </source>
</evidence>
<name>A0AAN5CVB7_9BILA</name>
<proteinExistence type="predicted"/>
<dbReference type="AlphaFoldDB" id="A0AAN5CVB7"/>
<feature type="domain" description="Protein kinase" evidence="1">
    <location>
        <begin position="23"/>
        <end position="90"/>
    </location>
</feature>
<dbReference type="InterPro" id="IPR000719">
    <property type="entry name" value="Prot_kinase_dom"/>
</dbReference>
<dbReference type="PROSITE" id="PS50011">
    <property type="entry name" value="PROTEIN_KINASE_DOM"/>
    <property type="match status" value="1"/>
</dbReference>
<organism evidence="2 3">
    <name type="scientific">Pristionchus mayeri</name>
    <dbReference type="NCBI Taxonomy" id="1317129"/>
    <lineage>
        <taxon>Eukaryota</taxon>
        <taxon>Metazoa</taxon>
        <taxon>Ecdysozoa</taxon>
        <taxon>Nematoda</taxon>
        <taxon>Chromadorea</taxon>
        <taxon>Rhabditida</taxon>
        <taxon>Rhabditina</taxon>
        <taxon>Diplogasteromorpha</taxon>
        <taxon>Diplogasteroidea</taxon>
        <taxon>Neodiplogasteridae</taxon>
        <taxon>Pristionchus</taxon>
    </lineage>
</organism>
<sequence length="90" mass="9946">NCLASTMCCLTDGELWDRKDRRIEKGELIGRGFFGDVFKGKLNGKVVSIKTPRFIEASEFMEEAEITRHCNHLNVLKTVAAKGGSSSPSL</sequence>
<evidence type="ECO:0000313" key="3">
    <source>
        <dbReference type="Proteomes" id="UP001328107"/>
    </source>
</evidence>
<dbReference type="InterPro" id="IPR001245">
    <property type="entry name" value="Ser-Thr/Tyr_kinase_cat_dom"/>
</dbReference>
<comment type="caution">
    <text evidence="2">The sequence shown here is derived from an EMBL/GenBank/DDBJ whole genome shotgun (WGS) entry which is preliminary data.</text>
</comment>
<dbReference type="Gene3D" id="3.30.200.20">
    <property type="entry name" value="Phosphorylase Kinase, domain 1"/>
    <property type="match status" value="1"/>
</dbReference>
<dbReference type="Pfam" id="PF07714">
    <property type="entry name" value="PK_Tyr_Ser-Thr"/>
    <property type="match status" value="1"/>
</dbReference>
<feature type="non-terminal residue" evidence="2">
    <location>
        <position position="1"/>
    </location>
</feature>
<keyword evidence="3" id="KW-1185">Reference proteome</keyword>
<evidence type="ECO:0000259" key="1">
    <source>
        <dbReference type="PROSITE" id="PS50011"/>
    </source>
</evidence>
<dbReference type="EMBL" id="BTRK01000005">
    <property type="protein sequence ID" value="GMR51503.1"/>
    <property type="molecule type" value="Genomic_DNA"/>
</dbReference>
<dbReference type="SUPFAM" id="SSF56112">
    <property type="entry name" value="Protein kinase-like (PK-like)"/>
    <property type="match status" value="1"/>
</dbReference>
<reference evidence="3" key="1">
    <citation type="submission" date="2022-10" db="EMBL/GenBank/DDBJ databases">
        <title>Genome assembly of Pristionchus species.</title>
        <authorList>
            <person name="Yoshida K."/>
            <person name="Sommer R.J."/>
        </authorList>
    </citation>
    <scope>NUCLEOTIDE SEQUENCE [LARGE SCALE GENOMIC DNA]</scope>
    <source>
        <strain evidence="3">RS5460</strain>
    </source>
</reference>
<protein>
    <recommendedName>
        <fullName evidence="1">Protein kinase domain-containing protein</fullName>
    </recommendedName>
</protein>
<dbReference type="InterPro" id="IPR011009">
    <property type="entry name" value="Kinase-like_dom_sf"/>
</dbReference>
<accession>A0AAN5CVB7</accession>